<reference evidence="3" key="1">
    <citation type="submission" date="2020-10" db="EMBL/GenBank/DDBJ databases">
        <title>Taxonomic study of unclassified bacteria belonging to the class Ktedonobacteria.</title>
        <authorList>
            <person name="Yabe S."/>
            <person name="Wang C.M."/>
            <person name="Zheng Y."/>
            <person name="Sakai Y."/>
            <person name="Cavaletti L."/>
            <person name="Monciardini P."/>
            <person name="Donadio S."/>
        </authorList>
    </citation>
    <scope>NUCLEOTIDE SEQUENCE</scope>
    <source>
        <strain evidence="3">ID150040</strain>
    </source>
</reference>
<evidence type="ECO:0000313" key="3">
    <source>
        <dbReference type="EMBL" id="GHO98444.1"/>
    </source>
</evidence>
<feature type="domain" description="DUF3592" evidence="2">
    <location>
        <begin position="84"/>
        <end position="171"/>
    </location>
</feature>
<dbReference type="Pfam" id="PF12158">
    <property type="entry name" value="DUF3592"/>
    <property type="match status" value="1"/>
</dbReference>
<feature type="transmembrane region" description="Helical" evidence="1">
    <location>
        <begin position="289"/>
        <end position="314"/>
    </location>
</feature>
<keyword evidence="4" id="KW-1185">Reference proteome</keyword>
<evidence type="ECO:0000256" key="1">
    <source>
        <dbReference type="SAM" id="Phobius"/>
    </source>
</evidence>
<feature type="transmembrane region" description="Helical" evidence="1">
    <location>
        <begin position="51"/>
        <end position="70"/>
    </location>
</feature>
<dbReference type="InterPro" id="IPR021994">
    <property type="entry name" value="DUF3592"/>
</dbReference>
<keyword evidence="1" id="KW-0472">Membrane</keyword>
<name>A0A8J3IMQ9_9CHLR</name>
<protein>
    <recommendedName>
        <fullName evidence="2">DUF3592 domain-containing protein</fullName>
    </recommendedName>
</protein>
<keyword evidence="1" id="KW-0812">Transmembrane</keyword>
<dbReference type="Proteomes" id="UP000597444">
    <property type="component" value="Unassembled WGS sequence"/>
</dbReference>
<feature type="transmembrane region" description="Helical" evidence="1">
    <location>
        <begin position="180"/>
        <end position="202"/>
    </location>
</feature>
<evidence type="ECO:0000259" key="2">
    <source>
        <dbReference type="Pfam" id="PF12158"/>
    </source>
</evidence>
<sequence length="315" mass="35771">MSQQYWPGNQPYADNSQQPSYAYRDLSLYYSANGADYTYPAKRQQFLRLRFFIKLFLFLSIIGGAMILPLHDTAVYSTYRQGSCTITNKQVKEHVNKNKSGHVTSRTYYPVLSYTVHPSSGGQASATGFDGPRQQGYSTHSDAQEVADRYQIGETTDCWYNPAEPDKAFLVFYGYNRSDAIGTFLLSLIGFSALVISVYLLFSWSVWRLYALWKRGVVTQGMVIRNEERRRRSRKYIVSIIGFRALEEQGAERQITVEQALAPGSLVPVCYDPLYPRYRRYGEWPDGSACVPGFLGVTGLLLVASIIMLILWLVP</sequence>
<dbReference type="AlphaFoldDB" id="A0A8J3IMQ9"/>
<comment type="caution">
    <text evidence="3">The sequence shown here is derived from an EMBL/GenBank/DDBJ whole genome shotgun (WGS) entry which is preliminary data.</text>
</comment>
<gene>
    <name evidence="3" type="ORF">KSF_084920</name>
</gene>
<keyword evidence="1" id="KW-1133">Transmembrane helix</keyword>
<dbReference type="RefSeq" id="WP_220209196.1">
    <property type="nucleotide sequence ID" value="NZ_BNJK01000002.1"/>
</dbReference>
<evidence type="ECO:0000313" key="4">
    <source>
        <dbReference type="Proteomes" id="UP000597444"/>
    </source>
</evidence>
<proteinExistence type="predicted"/>
<accession>A0A8J3IMQ9</accession>
<dbReference type="EMBL" id="BNJK01000002">
    <property type="protein sequence ID" value="GHO98444.1"/>
    <property type="molecule type" value="Genomic_DNA"/>
</dbReference>
<organism evidence="3 4">
    <name type="scientific">Reticulibacter mediterranei</name>
    <dbReference type="NCBI Taxonomy" id="2778369"/>
    <lineage>
        <taxon>Bacteria</taxon>
        <taxon>Bacillati</taxon>
        <taxon>Chloroflexota</taxon>
        <taxon>Ktedonobacteria</taxon>
        <taxon>Ktedonobacterales</taxon>
        <taxon>Reticulibacteraceae</taxon>
        <taxon>Reticulibacter</taxon>
    </lineage>
</organism>